<feature type="region of interest" description="Disordered" evidence="1">
    <location>
        <begin position="1289"/>
        <end position="1374"/>
    </location>
</feature>
<reference evidence="2 3" key="1">
    <citation type="journal article" date="2020" name="ISME J.">
        <title>Uncovering the hidden diversity of litter-decomposition mechanisms in mushroom-forming fungi.</title>
        <authorList>
            <person name="Floudas D."/>
            <person name="Bentzer J."/>
            <person name="Ahren D."/>
            <person name="Johansson T."/>
            <person name="Persson P."/>
            <person name="Tunlid A."/>
        </authorList>
    </citation>
    <scope>NUCLEOTIDE SEQUENCE [LARGE SCALE GENOMIC DNA]</scope>
    <source>
        <strain evidence="2 3">CBS 175.51</strain>
    </source>
</reference>
<dbReference type="EMBL" id="JAACJK010000172">
    <property type="protein sequence ID" value="KAF5319888.1"/>
    <property type="molecule type" value="Genomic_DNA"/>
</dbReference>
<gene>
    <name evidence="2" type="ORF">D9611_011104</name>
</gene>
<dbReference type="OrthoDB" id="2687259at2759"/>
<feature type="region of interest" description="Disordered" evidence="1">
    <location>
        <begin position="49"/>
        <end position="76"/>
    </location>
</feature>
<dbReference type="Proteomes" id="UP000541558">
    <property type="component" value="Unassembled WGS sequence"/>
</dbReference>
<accession>A0A8H5F1I3</accession>
<proteinExistence type="predicted"/>
<feature type="compositionally biased region" description="Basic and acidic residues" evidence="1">
    <location>
        <begin position="62"/>
        <end position="71"/>
    </location>
</feature>
<feature type="region of interest" description="Disordered" evidence="1">
    <location>
        <begin position="267"/>
        <end position="310"/>
    </location>
</feature>
<feature type="compositionally biased region" description="Acidic residues" evidence="1">
    <location>
        <begin position="209"/>
        <end position="220"/>
    </location>
</feature>
<dbReference type="InterPro" id="IPR041078">
    <property type="entry name" value="Plavaka"/>
</dbReference>
<feature type="compositionally biased region" description="Acidic residues" evidence="1">
    <location>
        <begin position="1338"/>
        <end position="1352"/>
    </location>
</feature>
<feature type="region of interest" description="Disordered" evidence="1">
    <location>
        <begin position="204"/>
        <end position="225"/>
    </location>
</feature>
<comment type="caution">
    <text evidence="2">The sequence shown here is derived from an EMBL/GenBank/DDBJ whole genome shotgun (WGS) entry which is preliminary data.</text>
</comment>
<feature type="region of interest" description="Disordered" evidence="1">
    <location>
        <begin position="878"/>
        <end position="916"/>
    </location>
</feature>
<evidence type="ECO:0000256" key="1">
    <source>
        <dbReference type="SAM" id="MobiDB-lite"/>
    </source>
</evidence>
<sequence>MVLSDDDLEPSYFRLEAQSEEQRLPYACICGKRFTYQGYSSHISKCQKNRKELGRRQMGAKQRKEEQDKEQASQGIKRKQGLLDWFGDGDLDFDRALPIRPQPSIPFASTSKAFTLPEPGEDEMSDIDEPAKVPLFDDPGLPAEASGRGFRAKKPTAKLIHIKASGARPMGLKTALQQTHFAASPPRMSPDPPDEQIEDVVSTVNSENAPDDADSTDEPEEGTKNAFGVYKRYRTQEKEPHDPDAYLLPTDLQEEPAEELIQALEKEGPDASGVGRSATAEKGVNVAGRPREREGPVEGGGPVDPGDGKKAEGEFFPYPNQSSFDLGNWFWADGTEKSLKSFNNLVSIVGSENFRPEDVRKTNWTKINRDLATSEFDEGKGDESRWEGDGTSWTTDDITIEVPFNTRSARPGPKEFNVKGFRHRPLIPLIKEKLASPEGAEYFHHVPHELRWQPSKDKEDVRVYSEEYQSDAFLEAYNEIQDLPLEEGETEDTKLPRYVVGLNFASDATMLAQFGDAKLWALYVFFANDSKYRRSKTSLKLGEQVAFFEKLPDDFKDFVLQHSGKENISKALLTHCQRELFHEQWKIIMGDEFMHAYKHGIVVKCFDDVYRRFYPRVFAYSADYPEKILIASIKNLGKCPCPLCTIPLDNVHRLGKIRDRRARVRDARVDDEDRQTRVAKARHQIYVKNRSVNSDVVKGQLDGFSFVPTSNAFSDRLSSSGFNFFEMLLPDPLHEIELGVWRSTFIQLLRLLHVSDGNPVHQLDARFRQVPTFGKDTIRRFRNNVSEMKQLAARDFEDLLQCAIPVIEGLIDKQHEKRVLAVLFTLAHWHGLAKLRLHTDHTLEIMDELTTTLGSVFRKFVSETCEKVETKELPREYAARARREAKQSEKKKANVPKTAKRRKVQPKALGDDENVPAKGRRYKTLNLHTFKFHMLGHYVSCIRRSGTTDNYSTQGPENYHKFAKAHYKRTSKKRVALSLSRIQMRQARIKRLRQQLLSGKEEGETELSREAPYFIGNSQNAPVDLTKFLRDNRDDIATTKFLAKLKVHLLPRIWDTLLEEARSDPESLGSAIPALEHLIGNGQVDQSDYDGILFHSDRLYQHQVFNVNYTTYDMRREQDILNPKTHRRDIMCIKSEDPTDTSPNRHRFCYARILGVYHVNVVFRGRGSIDRRPRRFDILWVRWFDELSENQTTWDSMRLDRLKFPPLKEHNSVDFIDPLGVLRASHIIPRFSAGQVSTRPSGPPLSKRRARQRLAKDDEDWNEYYVNRFVDRDMLMRYHWGLGVGHRYSHKDAPVKGTSEASSSADSDPSEIEEDVPVPDAQDPEPEDATDSDHASDGLDDLQGEELSDSEGTENSSSDVPGADTEVVDEEDDF</sequence>
<feature type="compositionally biased region" description="Acidic residues" evidence="1">
    <location>
        <begin position="1308"/>
        <end position="1330"/>
    </location>
</feature>
<organism evidence="2 3">
    <name type="scientific">Ephemerocybe angulata</name>
    <dbReference type="NCBI Taxonomy" id="980116"/>
    <lineage>
        <taxon>Eukaryota</taxon>
        <taxon>Fungi</taxon>
        <taxon>Dikarya</taxon>
        <taxon>Basidiomycota</taxon>
        <taxon>Agaricomycotina</taxon>
        <taxon>Agaricomycetes</taxon>
        <taxon>Agaricomycetidae</taxon>
        <taxon>Agaricales</taxon>
        <taxon>Agaricineae</taxon>
        <taxon>Psathyrellaceae</taxon>
        <taxon>Ephemerocybe</taxon>
    </lineage>
</organism>
<protein>
    <submittedName>
        <fullName evidence="2">Uncharacterized protein</fullName>
    </submittedName>
</protein>
<name>A0A8H5F1I3_9AGAR</name>
<dbReference type="Pfam" id="PF18759">
    <property type="entry name" value="Plavaka"/>
    <property type="match status" value="1"/>
</dbReference>
<keyword evidence="3" id="KW-1185">Reference proteome</keyword>
<feature type="compositionally biased region" description="Basic and acidic residues" evidence="1">
    <location>
        <begin position="878"/>
        <end position="892"/>
    </location>
</feature>
<evidence type="ECO:0000313" key="2">
    <source>
        <dbReference type="EMBL" id="KAF5319888.1"/>
    </source>
</evidence>
<evidence type="ECO:0000313" key="3">
    <source>
        <dbReference type="Proteomes" id="UP000541558"/>
    </source>
</evidence>